<proteinExistence type="predicted"/>
<keyword evidence="2" id="KW-1133">Transmembrane helix</keyword>
<feature type="compositionally biased region" description="Low complexity" evidence="1">
    <location>
        <begin position="103"/>
        <end position="112"/>
    </location>
</feature>
<feature type="compositionally biased region" description="Gly residues" evidence="1">
    <location>
        <begin position="113"/>
        <end position="126"/>
    </location>
</feature>
<evidence type="ECO:0000256" key="2">
    <source>
        <dbReference type="SAM" id="Phobius"/>
    </source>
</evidence>
<feature type="region of interest" description="Disordered" evidence="1">
    <location>
        <begin position="69"/>
        <end position="134"/>
    </location>
</feature>
<gene>
    <name evidence="3" type="ORF">JOF36_005103</name>
</gene>
<dbReference type="EMBL" id="JAGINU010000001">
    <property type="protein sequence ID" value="MBP2369407.1"/>
    <property type="molecule type" value="Genomic_DNA"/>
</dbReference>
<dbReference type="RefSeq" id="WP_210031427.1">
    <property type="nucleotide sequence ID" value="NZ_JAGINU010000001.1"/>
</dbReference>
<evidence type="ECO:0000313" key="4">
    <source>
        <dbReference type="Proteomes" id="UP001519295"/>
    </source>
</evidence>
<comment type="caution">
    <text evidence="3">The sequence shown here is derived from an EMBL/GenBank/DDBJ whole genome shotgun (WGS) entry which is preliminary data.</text>
</comment>
<feature type="compositionally biased region" description="Low complexity" evidence="1">
    <location>
        <begin position="11"/>
        <end position="20"/>
    </location>
</feature>
<name>A0ABS4VZQ5_9PSEU</name>
<feature type="region of interest" description="Disordered" evidence="1">
    <location>
        <begin position="1"/>
        <end position="25"/>
    </location>
</feature>
<dbReference type="Proteomes" id="UP001519295">
    <property type="component" value="Unassembled WGS sequence"/>
</dbReference>
<keyword evidence="2" id="KW-0472">Membrane</keyword>
<sequence>MTAPNLPKVTPSAAPRSPARSPRRRWSARVRVGRYGPRLLLRGAFVGVALLVLVLLLAGCGNGELPAAWQTPAPAPPPVTTASPTPSPTPTPTTPPATPSPAPETTAPTTTGDPGGDTGEGTGGGPAPQARAATPLWPAGDTATAQRMQQQADRGSDPWLLDPEEVTLSYVGAELGYRDPTLTRLDTGTFAASDGRSPARTTVTLEQTVRQGPGGIWLVTKNANG</sequence>
<protein>
    <submittedName>
        <fullName evidence="3">Uncharacterized protein</fullName>
    </submittedName>
</protein>
<keyword evidence="2" id="KW-0812">Transmembrane</keyword>
<evidence type="ECO:0000313" key="3">
    <source>
        <dbReference type="EMBL" id="MBP2369407.1"/>
    </source>
</evidence>
<evidence type="ECO:0000256" key="1">
    <source>
        <dbReference type="SAM" id="MobiDB-lite"/>
    </source>
</evidence>
<feature type="transmembrane region" description="Helical" evidence="2">
    <location>
        <begin position="39"/>
        <end position="58"/>
    </location>
</feature>
<accession>A0ABS4VZQ5</accession>
<organism evidence="3 4">
    <name type="scientific">Pseudonocardia parietis</name>
    <dbReference type="NCBI Taxonomy" id="570936"/>
    <lineage>
        <taxon>Bacteria</taxon>
        <taxon>Bacillati</taxon>
        <taxon>Actinomycetota</taxon>
        <taxon>Actinomycetes</taxon>
        <taxon>Pseudonocardiales</taxon>
        <taxon>Pseudonocardiaceae</taxon>
        <taxon>Pseudonocardia</taxon>
    </lineage>
</organism>
<keyword evidence="4" id="KW-1185">Reference proteome</keyword>
<reference evidence="3 4" key="1">
    <citation type="submission" date="2021-03" db="EMBL/GenBank/DDBJ databases">
        <title>Sequencing the genomes of 1000 actinobacteria strains.</title>
        <authorList>
            <person name="Klenk H.-P."/>
        </authorList>
    </citation>
    <scope>NUCLEOTIDE SEQUENCE [LARGE SCALE GENOMIC DNA]</scope>
    <source>
        <strain evidence="3 4">DSM 45256</strain>
    </source>
</reference>
<feature type="compositionally biased region" description="Pro residues" evidence="1">
    <location>
        <begin position="73"/>
        <end position="102"/>
    </location>
</feature>